<gene>
    <name evidence="1" type="ORF">O181_098877</name>
</gene>
<name>A0A9Q3PFZ9_9BASI</name>
<sequence>MVHIDERQADQTGLELVLQYFVMPHRSRNTFSTIRPFLFHRILLLLNIILTLNLETVLENPAKPPTTPENEIDLLGPLPSFLDGAAPSMGGPLSNWALS</sequence>
<dbReference type="Proteomes" id="UP000765509">
    <property type="component" value="Unassembled WGS sequence"/>
</dbReference>
<dbReference type="AlphaFoldDB" id="A0A9Q3PFZ9"/>
<comment type="caution">
    <text evidence="1">The sequence shown here is derived from an EMBL/GenBank/DDBJ whole genome shotgun (WGS) entry which is preliminary data.</text>
</comment>
<reference evidence="1" key="1">
    <citation type="submission" date="2021-03" db="EMBL/GenBank/DDBJ databases">
        <title>Draft genome sequence of rust myrtle Austropuccinia psidii MF-1, a brazilian biotype.</title>
        <authorList>
            <person name="Quecine M.C."/>
            <person name="Pachon D.M.R."/>
            <person name="Bonatelli M.L."/>
            <person name="Correr F.H."/>
            <person name="Franceschini L.M."/>
            <person name="Leite T.F."/>
            <person name="Margarido G.R.A."/>
            <person name="Almeida C.A."/>
            <person name="Ferrarezi J.A."/>
            <person name="Labate C.A."/>
        </authorList>
    </citation>
    <scope>NUCLEOTIDE SEQUENCE</scope>
    <source>
        <strain evidence="1">MF-1</strain>
    </source>
</reference>
<proteinExistence type="predicted"/>
<evidence type="ECO:0000313" key="1">
    <source>
        <dbReference type="EMBL" id="MBW0559162.1"/>
    </source>
</evidence>
<protein>
    <submittedName>
        <fullName evidence="1">Uncharacterized protein</fullName>
    </submittedName>
</protein>
<keyword evidence="2" id="KW-1185">Reference proteome</keyword>
<organism evidence="1 2">
    <name type="scientific">Austropuccinia psidii MF-1</name>
    <dbReference type="NCBI Taxonomy" id="1389203"/>
    <lineage>
        <taxon>Eukaryota</taxon>
        <taxon>Fungi</taxon>
        <taxon>Dikarya</taxon>
        <taxon>Basidiomycota</taxon>
        <taxon>Pucciniomycotina</taxon>
        <taxon>Pucciniomycetes</taxon>
        <taxon>Pucciniales</taxon>
        <taxon>Sphaerophragmiaceae</taxon>
        <taxon>Austropuccinia</taxon>
    </lineage>
</organism>
<dbReference type="EMBL" id="AVOT02067705">
    <property type="protein sequence ID" value="MBW0559162.1"/>
    <property type="molecule type" value="Genomic_DNA"/>
</dbReference>
<evidence type="ECO:0000313" key="2">
    <source>
        <dbReference type="Proteomes" id="UP000765509"/>
    </source>
</evidence>
<accession>A0A9Q3PFZ9</accession>